<evidence type="ECO:0008006" key="4">
    <source>
        <dbReference type="Google" id="ProtNLM"/>
    </source>
</evidence>
<name>A0ABD3SE21_9STRA</name>
<evidence type="ECO:0000313" key="3">
    <source>
        <dbReference type="Proteomes" id="UP001530377"/>
    </source>
</evidence>
<dbReference type="InterPro" id="IPR050317">
    <property type="entry name" value="Plant_Fungal_Acyltransferase"/>
</dbReference>
<keyword evidence="3" id="KW-1185">Reference proteome</keyword>
<protein>
    <recommendedName>
        <fullName evidence="4">Acyltransferase</fullName>
    </recommendedName>
</protein>
<keyword evidence="1" id="KW-0808">Transferase</keyword>
<dbReference type="InterPro" id="IPR023213">
    <property type="entry name" value="CAT-like_dom_sf"/>
</dbReference>
<dbReference type="AlphaFoldDB" id="A0ABD3SE21"/>
<dbReference type="Gene3D" id="3.30.559.10">
    <property type="entry name" value="Chloramphenicol acetyltransferase-like domain"/>
    <property type="match status" value="1"/>
</dbReference>
<evidence type="ECO:0000256" key="1">
    <source>
        <dbReference type="ARBA" id="ARBA00022679"/>
    </source>
</evidence>
<evidence type="ECO:0000313" key="2">
    <source>
        <dbReference type="EMBL" id="KAL3822633.1"/>
    </source>
</evidence>
<dbReference type="EMBL" id="JALLPB020000060">
    <property type="protein sequence ID" value="KAL3822633.1"/>
    <property type="molecule type" value="Genomic_DNA"/>
</dbReference>
<dbReference type="Proteomes" id="UP001530377">
    <property type="component" value="Unassembled WGS sequence"/>
</dbReference>
<reference evidence="2 3" key="1">
    <citation type="submission" date="2024-10" db="EMBL/GenBank/DDBJ databases">
        <title>Updated reference genomes for cyclostephanoid diatoms.</title>
        <authorList>
            <person name="Roberts W.R."/>
            <person name="Alverson A.J."/>
        </authorList>
    </citation>
    <scope>NUCLEOTIDE SEQUENCE [LARGE SCALE GENOMIC DNA]</scope>
    <source>
        <strain evidence="2 3">AJA228-03</strain>
    </source>
</reference>
<organism evidence="2 3">
    <name type="scientific">Cyclostephanos tholiformis</name>
    <dbReference type="NCBI Taxonomy" id="382380"/>
    <lineage>
        <taxon>Eukaryota</taxon>
        <taxon>Sar</taxon>
        <taxon>Stramenopiles</taxon>
        <taxon>Ochrophyta</taxon>
        <taxon>Bacillariophyta</taxon>
        <taxon>Coscinodiscophyceae</taxon>
        <taxon>Thalassiosirophycidae</taxon>
        <taxon>Stephanodiscales</taxon>
        <taxon>Stephanodiscaceae</taxon>
        <taxon>Cyclostephanos</taxon>
    </lineage>
</organism>
<dbReference type="PANTHER" id="PTHR31642:SF310">
    <property type="entry name" value="FATTY ALCOHOL:CAFFEOYL-COA ACYLTRANSFERASE"/>
    <property type="match status" value="1"/>
</dbReference>
<accession>A0ABD3SE21</accession>
<comment type="caution">
    <text evidence="2">The sequence shown here is derived from an EMBL/GenBank/DDBJ whole genome shotgun (WGS) entry which is preliminary data.</text>
</comment>
<proteinExistence type="predicted"/>
<sequence>MISSLSEVLRRYPMGATVVGLSPPPENDGGLWGAGGVCDIVSPALVCDAGNTVPVSFDSIDVTLDQWRGGMQRRGWTRRGGEGEGDVGCGCGDGGKMMQHEGWHGGGGPPTISTLFDDLSPRRWDREELGGGMGEGGGRRDDDYRVGHVVNDEDVVSTVRITYFSGFGTAVGINISHLLGDASSCFRICQHLLHGVTINHSTRSPKNKRQVWGRAMRCLDHPLGASNARAYATLTGMATPETASLLHDLGGGSSNDRGTRKIVLPPPRGILSSFFDDYIIGDGTSDSVIVAIEEATMTRRSSDNEMDQNNNTSHRDEFSHEYVILDYSPELLTAMKAYGMDDCRKRTMHPDEGAPPSATARLPPSTMPFVSTNDMISAMGWMIKRRTAERMEWNLSTVVNLRSRGGIDGFGNLDDPTIGIGVFGNALTSVVAELPPSNGEDITMAEVSDAANAIRESLTRFMADIHDRRALSLLENATQTPDQGRCFSTTSWRQFSIWDISFGDDDVDEGKESSAAGLLDDFYGRPSYPLPVGDTYSSVAVPSRGGGCTYKLLAPSRRVQSILTLHREISAQFLEWAGMSAP</sequence>
<gene>
    <name evidence="2" type="ORF">ACHAXA_006418</name>
</gene>
<dbReference type="PANTHER" id="PTHR31642">
    <property type="entry name" value="TRICHOTHECENE 3-O-ACETYLTRANSFERASE"/>
    <property type="match status" value="1"/>
</dbReference>
<dbReference type="GO" id="GO:0016740">
    <property type="term" value="F:transferase activity"/>
    <property type="evidence" value="ECO:0007669"/>
    <property type="project" value="UniProtKB-KW"/>
</dbReference>